<accession>A0ABP0MVZ6</accession>
<dbReference type="Proteomes" id="UP001642464">
    <property type="component" value="Unassembled WGS sequence"/>
</dbReference>
<evidence type="ECO:0000313" key="2">
    <source>
        <dbReference type="Proteomes" id="UP001642464"/>
    </source>
</evidence>
<organism evidence="1 2">
    <name type="scientific">Durusdinium trenchii</name>
    <dbReference type="NCBI Taxonomy" id="1381693"/>
    <lineage>
        <taxon>Eukaryota</taxon>
        <taxon>Sar</taxon>
        <taxon>Alveolata</taxon>
        <taxon>Dinophyceae</taxon>
        <taxon>Suessiales</taxon>
        <taxon>Symbiodiniaceae</taxon>
        <taxon>Durusdinium</taxon>
    </lineage>
</organism>
<gene>
    <name evidence="1" type="ORF">SCF082_LOCUS29948</name>
</gene>
<evidence type="ECO:0000313" key="1">
    <source>
        <dbReference type="EMBL" id="CAK9055358.1"/>
    </source>
</evidence>
<proteinExistence type="predicted"/>
<keyword evidence="2" id="KW-1185">Reference proteome</keyword>
<protein>
    <submittedName>
        <fullName evidence="1">UDP-glucosyltransferase YojK</fullName>
    </submittedName>
</protein>
<comment type="caution">
    <text evidence="1">The sequence shown here is derived from an EMBL/GenBank/DDBJ whole genome shotgun (WGS) entry which is preliminary data.</text>
</comment>
<sequence length="128" mass="13683">MLESVPIANQSDILAKVTPIAEKWAKTGAIQFLVARQPSSASATIRAVCGLESVETVSKTDRSEVSSARGAPKAVRTLSVDTPWIILLDCPDGGGYYTGKMAKEMDGSGVEAMLEGWKGKTLERKQLK</sequence>
<reference evidence="1 2" key="1">
    <citation type="submission" date="2024-02" db="EMBL/GenBank/DDBJ databases">
        <authorList>
            <person name="Chen Y."/>
            <person name="Shah S."/>
            <person name="Dougan E. K."/>
            <person name="Thang M."/>
            <person name="Chan C."/>
        </authorList>
    </citation>
    <scope>NUCLEOTIDE SEQUENCE [LARGE SCALE GENOMIC DNA]</scope>
</reference>
<name>A0ABP0MVZ6_9DINO</name>
<dbReference type="EMBL" id="CAXAMM010024447">
    <property type="protein sequence ID" value="CAK9055358.1"/>
    <property type="molecule type" value="Genomic_DNA"/>
</dbReference>